<dbReference type="InterPro" id="IPR003439">
    <property type="entry name" value="ABC_transporter-like_ATP-bd"/>
</dbReference>
<dbReference type="GO" id="GO:0005524">
    <property type="term" value="F:ATP binding"/>
    <property type="evidence" value="ECO:0007669"/>
    <property type="project" value="UniProtKB-KW"/>
</dbReference>
<gene>
    <name evidence="5" type="ORF">DEM34_14480</name>
</gene>
<keyword evidence="3 5" id="KW-0067">ATP-binding</keyword>
<dbReference type="Gene3D" id="2.40.50.100">
    <property type="match status" value="1"/>
</dbReference>
<dbReference type="InterPro" id="IPR003593">
    <property type="entry name" value="AAA+_ATPase"/>
</dbReference>
<dbReference type="SUPFAM" id="SSF50331">
    <property type="entry name" value="MOP-like"/>
    <property type="match status" value="1"/>
</dbReference>
<sequence length="358" mass="38989">MNTCFVDIESVTKRFGTTAVVDDISLGIENGEFLAIMGSSGCGKTTLLRMIAGLETPSAGSIRIAGKPMNGVSACDREAPLVWQSLALFPFLTVVENVEFGLRMRGVAKAERRRRALQWLERMEIAHLAERGIEQLSGGQKQRVALARALVTEPPMLLLDEPFSALDASLTVRMQGVISRLQRELGITFILVTHSHSEAFALADRVVIMNEGRIEQIGRPREVYERPRSRFVAEFLGANNIFSGTVRRVEDEVVTVETADGVFDVTRASELNPQTGSNVDLIVSADQMELAMEGDGVACRLVGEEFIGANVNLHLETPAGTTLVVQTPRQALDALSPQVGDEYVARWQSSNAHLVAAA</sequence>
<evidence type="ECO:0000256" key="1">
    <source>
        <dbReference type="ARBA" id="ARBA00022448"/>
    </source>
</evidence>
<evidence type="ECO:0000259" key="4">
    <source>
        <dbReference type="PROSITE" id="PS50893"/>
    </source>
</evidence>
<keyword evidence="2" id="KW-0547">Nucleotide-binding</keyword>
<name>A0A2U2MYD9_9GAMM</name>
<dbReference type="EMBL" id="QFFI01000026">
    <property type="protein sequence ID" value="PWG61813.1"/>
    <property type="molecule type" value="Genomic_DNA"/>
</dbReference>
<dbReference type="PANTHER" id="PTHR42781">
    <property type="entry name" value="SPERMIDINE/PUTRESCINE IMPORT ATP-BINDING PROTEIN POTA"/>
    <property type="match status" value="1"/>
</dbReference>
<dbReference type="FunFam" id="3.40.50.300:FF:000425">
    <property type="entry name" value="Probable ABC transporter, ATP-binding subunit"/>
    <property type="match status" value="1"/>
</dbReference>
<evidence type="ECO:0000313" key="6">
    <source>
        <dbReference type="Proteomes" id="UP000245474"/>
    </source>
</evidence>
<organism evidence="5 6">
    <name type="scientific">Sediminicurvatus halobius</name>
    <dbReference type="NCBI Taxonomy" id="2182432"/>
    <lineage>
        <taxon>Bacteria</taxon>
        <taxon>Pseudomonadati</taxon>
        <taxon>Pseudomonadota</taxon>
        <taxon>Gammaproteobacteria</taxon>
        <taxon>Chromatiales</taxon>
        <taxon>Ectothiorhodospiraceae</taxon>
        <taxon>Sediminicurvatus</taxon>
    </lineage>
</organism>
<evidence type="ECO:0000256" key="3">
    <source>
        <dbReference type="ARBA" id="ARBA00022840"/>
    </source>
</evidence>
<dbReference type="GO" id="GO:0043190">
    <property type="term" value="C:ATP-binding cassette (ABC) transporter complex"/>
    <property type="evidence" value="ECO:0007669"/>
    <property type="project" value="InterPro"/>
</dbReference>
<dbReference type="SMART" id="SM00382">
    <property type="entry name" value="AAA"/>
    <property type="match status" value="1"/>
</dbReference>
<dbReference type="InterPro" id="IPR017871">
    <property type="entry name" value="ABC_transporter-like_CS"/>
</dbReference>
<keyword evidence="1" id="KW-0813">Transport</keyword>
<dbReference type="PROSITE" id="PS00211">
    <property type="entry name" value="ABC_TRANSPORTER_1"/>
    <property type="match status" value="1"/>
</dbReference>
<evidence type="ECO:0000256" key="2">
    <source>
        <dbReference type="ARBA" id="ARBA00022741"/>
    </source>
</evidence>
<dbReference type="GO" id="GO:0016887">
    <property type="term" value="F:ATP hydrolysis activity"/>
    <property type="evidence" value="ECO:0007669"/>
    <property type="project" value="InterPro"/>
</dbReference>
<protein>
    <submittedName>
        <fullName evidence="5">ABC transporter ATP-binding protein</fullName>
    </submittedName>
</protein>
<dbReference type="Gene3D" id="3.40.50.300">
    <property type="entry name" value="P-loop containing nucleotide triphosphate hydrolases"/>
    <property type="match status" value="1"/>
</dbReference>
<accession>A0A2U2MYD9</accession>
<dbReference type="InterPro" id="IPR027417">
    <property type="entry name" value="P-loop_NTPase"/>
</dbReference>
<dbReference type="InterPro" id="IPR008995">
    <property type="entry name" value="Mo/tungstate-bd_C_term_dom"/>
</dbReference>
<dbReference type="AlphaFoldDB" id="A0A2U2MYD9"/>
<evidence type="ECO:0000313" key="5">
    <source>
        <dbReference type="EMBL" id="PWG61813.1"/>
    </source>
</evidence>
<dbReference type="InterPro" id="IPR013611">
    <property type="entry name" value="Transp-assoc_OB_typ2"/>
</dbReference>
<reference evidence="5 6" key="1">
    <citation type="submission" date="2018-05" db="EMBL/GenBank/DDBJ databases">
        <title>Spiribacter halobius sp. nov., a moderately halophilic bacterium isolated from marine solar saltern.</title>
        <authorList>
            <person name="Zheng W.-S."/>
            <person name="Lu D.-C."/>
            <person name="Du Z.-J."/>
        </authorList>
    </citation>
    <scope>NUCLEOTIDE SEQUENCE [LARGE SCALE GENOMIC DNA]</scope>
    <source>
        <strain evidence="5 6">E85</strain>
    </source>
</reference>
<dbReference type="PANTHER" id="PTHR42781:SF4">
    <property type="entry name" value="SPERMIDINE_PUTRESCINE IMPORT ATP-BINDING PROTEIN POTA"/>
    <property type="match status" value="1"/>
</dbReference>
<dbReference type="GO" id="GO:0022857">
    <property type="term" value="F:transmembrane transporter activity"/>
    <property type="evidence" value="ECO:0007669"/>
    <property type="project" value="InterPro"/>
</dbReference>
<dbReference type="SUPFAM" id="SSF52540">
    <property type="entry name" value="P-loop containing nucleoside triphosphate hydrolases"/>
    <property type="match status" value="1"/>
</dbReference>
<dbReference type="Pfam" id="PF08402">
    <property type="entry name" value="TOBE_2"/>
    <property type="match status" value="1"/>
</dbReference>
<dbReference type="RefSeq" id="WP_109679545.1">
    <property type="nucleotide sequence ID" value="NZ_CP086615.1"/>
</dbReference>
<proteinExistence type="predicted"/>
<dbReference type="Pfam" id="PF00005">
    <property type="entry name" value="ABC_tran"/>
    <property type="match status" value="1"/>
</dbReference>
<dbReference type="InterPro" id="IPR050093">
    <property type="entry name" value="ABC_SmlMolc_Importer"/>
</dbReference>
<comment type="caution">
    <text evidence="5">The sequence shown here is derived from an EMBL/GenBank/DDBJ whole genome shotgun (WGS) entry which is preliminary data.</text>
</comment>
<keyword evidence="6" id="KW-1185">Reference proteome</keyword>
<dbReference type="GO" id="GO:0015697">
    <property type="term" value="P:quaternary ammonium group transport"/>
    <property type="evidence" value="ECO:0007669"/>
    <property type="project" value="UniProtKB-ARBA"/>
</dbReference>
<dbReference type="OrthoDB" id="9802264at2"/>
<dbReference type="Proteomes" id="UP000245474">
    <property type="component" value="Unassembled WGS sequence"/>
</dbReference>
<dbReference type="PROSITE" id="PS50893">
    <property type="entry name" value="ABC_TRANSPORTER_2"/>
    <property type="match status" value="1"/>
</dbReference>
<feature type="domain" description="ABC transporter" evidence="4">
    <location>
        <begin position="6"/>
        <end position="236"/>
    </location>
</feature>